<evidence type="ECO:0000256" key="10">
    <source>
        <dbReference type="ARBA" id="ARBA00023277"/>
    </source>
</evidence>
<comment type="function">
    <text evidence="13">Allosteric enzyme that catalyzes the rate-limiting step in glycogen catabolism, the phosphorolytic cleavage of glycogen to produce glucose-1-phosphate, and plays a central role in maintaining cellular and organismal glucose homeostasis.</text>
</comment>
<evidence type="ECO:0000256" key="5">
    <source>
        <dbReference type="ARBA" id="ARBA00022490"/>
    </source>
</evidence>
<sequence>MSNVPDPSFPANIPALGQPVDELALAEIKSAILGKLRLAIGKDAGMATRHDWYKAAALALRDRIVHHWLTAEKQSYDAGSKRVYYLSLEFLIGRLFTDALNNMGLLKVFEAALGDLGVGLEDLRKCEPDAALGNGGLGRLAACFMESMATLAIPAIGYGIRYDFGLFRQIIAQGWQQEYPDEWLSFGNPWEFQRPEVVYHVHFGGGVEHVERKGGDLAIWHPAETVQAVAFDTPIVGWRGQHVNALRLWSARSPDPLKLDVFNTGDYLGASAEEARAESICKFLYPNDESAAGRELRLRQEYFFVSASLQDLIKRHLSSDGQLRNLASKVAVQLNDTHPSLAVTELMRILVDLHHFRWDEAWKIAVATLSYTNHTLLPEALETWPVELFQRLLPRHLEIIYRINVAHLAQAEERCPGDVDFRASVSLIDEKAGRRVRMGQLAFVGSHSINGVSAMHSDLMKETVFHDLNHLYPGRINNKTNGITFRRWLMLANPKLTDLLREACGEAVLDDPSRLEHLEALASDSALQQKFRTVKHHNKIALARLIGERLNVMVDPGALFDVQIKRIHEYKRQLLNIVETVALYQAMKDDPKRDWVPRVKIFAGKAAASYRYAKLIIKLINDVADIVNNDPAIGGRLKVAFLADYNVSLAEVIIPAADLSEQISTAGMEASGTGNMKLALNGALTIGTLDGANIEIRDHVGAENIAIFGMEAMDVVVRRKQGLDATDVIRRSPNLSRAINAIGSGEFSPGDPGRFESIAHALRYLDHYMVCADFDSYYEAQRGIDARWQVVPAWTRASILNVARMPWFSSDRTIREYARDIWNVPVRGTAPHGLQETGAQRGATR</sequence>
<proteinExistence type="inferred from homology"/>
<evidence type="ECO:0000313" key="14">
    <source>
        <dbReference type="EMBL" id="SHK44828.1"/>
    </source>
</evidence>
<dbReference type="FunFam" id="3.40.50.2000:FF:000153">
    <property type="entry name" value="Alpha-1,4 glucan phosphorylase"/>
    <property type="match status" value="1"/>
</dbReference>
<dbReference type="Proteomes" id="UP000189935">
    <property type="component" value="Chromosome I"/>
</dbReference>
<dbReference type="InterPro" id="IPR000811">
    <property type="entry name" value="Glyco_trans_35"/>
</dbReference>
<dbReference type="PIRSF" id="PIRSF000460">
    <property type="entry name" value="Pprylas_GlgP"/>
    <property type="match status" value="1"/>
</dbReference>
<dbReference type="PANTHER" id="PTHR11468">
    <property type="entry name" value="GLYCOGEN PHOSPHORYLASE"/>
    <property type="match status" value="1"/>
</dbReference>
<dbReference type="Pfam" id="PF00343">
    <property type="entry name" value="Phosphorylase"/>
    <property type="match status" value="1"/>
</dbReference>
<keyword evidence="9 12" id="KW-0663">Pyridoxal phosphate</keyword>
<comment type="similarity">
    <text evidence="4 13">Belongs to the glycogen phosphorylase family.</text>
</comment>
<keyword evidence="10 13" id="KW-0119">Carbohydrate metabolism</keyword>
<keyword evidence="6" id="KW-0021">Allosteric enzyme</keyword>
<accession>A0A1M6SJS5</accession>
<dbReference type="GO" id="GO:0005737">
    <property type="term" value="C:cytoplasm"/>
    <property type="evidence" value="ECO:0007669"/>
    <property type="project" value="UniProtKB-SubCell"/>
</dbReference>
<protein>
    <recommendedName>
        <fullName evidence="13">Alpha-1,4 glucan phosphorylase</fullName>
        <ecNumber evidence="13">2.4.1.1</ecNumber>
    </recommendedName>
</protein>
<evidence type="ECO:0000256" key="13">
    <source>
        <dbReference type="RuleBase" id="RU000587"/>
    </source>
</evidence>
<dbReference type="PANTHER" id="PTHR11468:SF3">
    <property type="entry name" value="GLYCOGEN PHOSPHORYLASE, LIVER FORM"/>
    <property type="match status" value="1"/>
</dbReference>
<dbReference type="InterPro" id="IPR035090">
    <property type="entry name" value="Pyridoxal_P_attach_site"/>
</dbReference>
<dbReference type="GO" id="GO:0008184">
    <property type="term" value="F:glycogen phosphorylase activity"/>
    <property type="evidence" value="ECO:0007669"/>
    <property type="project" value="InterPro"/>
</dbReference>
<evidence type="ECO:0000256" key="6">
    <source>
        <dbReference type="ARBA" id="ARBA00022533"/>
    </source>
</evidence>
<dbReference type="InterPro" id="IPR011833">
    <property type="entry name" value="Glycg_phsphrylas"/>
</dbReference>
<evidence type="ECO:0000256" key="3">
    <source>
        <dbReference type="ARBA" id="ARBA00004496"/>
    </source>
</evidence>
<reference evidence="14 15" key="1">
    <citation type="submission" date="2016-11" db="EMBL/GenBank/DDBJ databases">
        <authorList>
            <person name="Jaros S."/>
            <person name="Januszkiewicz K."/>
            <person name="Wedrychowicz H."/>
        </authorList>
    </citation>
    <scope>NUCLEOTIDE SEQUENCE [LARGE SCALE GENOMIC DNA]</scope>
    <source>
        <strain evidence="14 15">GAS499</strain>
    </source>
</reference>
<dbReference type="GO" id="GO:0005980">
    <property type="term" value="P:glycogen catabolic process"/>
    <property type="evidence" value="ECO:0007669"/>
    <property type="project" value="TreeGrafter"/>
</dbReference>
<dbReference type="AlphaFoldDB" id="A0A1M6SJS5"/>
<comment type="subcellular location">
    <subcellularLocation>
        <location evidence="3">Cytoplasm</location>
    </subcellularLocation>
</comment>
<dbReference type="SUPFAM" id="SSF53756">
    <property type="entry name" value="UDP-Glycosyltransferase/glycogen phosphorylase"/>
    <property type="match status" value="1"/>
</dbReference>
<evidence type="ECO:0000256" key="7">
    <source>
        <dbReference type="ARBA" id="ARBA00022676"/>
    </source>
</evidence>
<organism evidence="14 15">
    <name type="scientific">Bradyrhizobium lablabi</name>
    <dbReference type="NCBI Taxonomy" id="722472"/>
    <lineage>
        <taxon>Bacteria</taxon>
        <taxon>Pseudomonadati</taxon>
        <taxon>Pseudomonadota</taxon>
        <taxon>Alphaproteobacteria</taxon>
        <taxon>Hyphomicrobiales</taxon>
        <taxon>Nitrobacteraceae</taxon>
        <taxon>Bradyrhizobium</taxon>
    </lineage>
</organism>
<evidence type="ECO:0000256" key="2">
    <source>
        <dbReference type="ARBA" id="ARBA00001933"/>
    </source>
</evidence>
<dbReference type="Gene3D" id="3.40.50.2000">
    <property type="entry name" value="Glycogen Phosphorylase B"/>
    <property type="match status" value="2"/>
</dbReference>
<dbReference type="EC" id="2.4.1.1" evidence="13"/>
<evidence type="ECO:0000256" key="4">
    <source>
        <dbReference type="ARBA" id="ARBA00006047"/>
    </source>
</evidence>
<keyword evidence="8 13" id="KW-0808">Transferase</keyword>
<comment type="function">
    <text evidence="11">Phosphorylase is an important allosteric enzyme in carbohydrate metabolism. Enzymes from different sources differ in their regulatory mechanisms and in their natural substrates. However, all known phosphorylases share catalytic and structural properties.</text>
</comment>
<evidence type="ECO:0000256" key="1">
    <source>
        <dbReference type="ARBA" id="ARBA00001275"/>
    </source>
</evidence>
<dbReference type="GO" id="GO:0030170">
    <property type="term" value="F:pyridoxal phosphate binding"/>
    <property type="evidence" value="ECO:0007669"/>
    <property type="project" value="InterPro"/>
</dbReference>
<evidence type="ECO:0000313" key="15">
    <source>
        <dbReference type="Proteomes" id="UP000189935"/>
    </source>
</evidence>
<dbReference type="EMBL" id="LT670844">
    <property type="protein sequence ID" value="SHK44828.1"/>
    <property type="molecule type" value="Genomic_DNA"/>
</dbReference>
<dbReference type="NCBIfam" id="TIGR02093">
    <property type="entry name" value="P_ylase"/>
    <property type="match status" value="1"/>
</dbReference>
<comment type="cofactor">
    <cofactor evidence="2 13">
        <name>pyridoxal 5'-phosphate</name>
        <dbReference type="ChEBI" id="CHEBI:597326"/>
    </cofactor>
</comment>
<feature type="modified residue" description="N6-(pyridoxal phosphate)lysine" evidence="12">
    <location>
        <position position="677"/>
    </location>
</feature>
<evidence type="ECO:0000256" key="8">
    <source>
        <dbReference type="ARBA" id="ARBA00022679"/>
    </source>
</evidence>
<gene>
    <name evidence="14" type="ORF">SAMN05444159_3279</name>
</gene>
<name>A0A1M6SJS5_9BRAD</name>
<dbReference type="OrthoDB" id="7229284at2"/>
<evidence type="ECO:0000256" key="11">
    <source>
        <dbReference type="ARBA" id="ARBA00025174"/>
    </source>
</evidence>
<keyword evidence="7 13" id="KW-0328">Glycosyltransferase</keyword>
<evidence type="ECO:0000256" key="12">
    <source>
        <dbReference type="PIRSR" id="PIRSR000460-1"/>
    </source>
</evidence>
<comment type="catalytic activity">
    <reaction evidence="1 13">
        <text>[(1-&gt;4)-alpha-D-glucosyl](n) + phosphate = [(1-&gt;4)-alpha-D-glucosyl](n-1) + alpha-D-glucose 1-phosphate</text>
        <dbReference type="Rhea" id="RHEA:41732"/>
        <dbReference type="Rhea" id="RHEA-COMP:9584"/>
        <dbReference type="Rhea" id="RHEA-COMP:9586"/>
        <dbReference type="ChEBI" id="CHEBI:15444"/>
        <dbReference type="ChEBI" id="CHEBI:43474"/>
        <dbReference type="ChEBI" id="CHEBI:58601"/>
        <dbReference type="EC" id="2.4.1.1"/>
    </reaction>
</comment>
<dbReference type="FunFam" id="3.40.50.2000:FF:000003">
    <property type="entry name" value="Alpha-1,4 glucan phosphorylase"/>
    <property type="match status" value="1"/>
</dbReference>
<dbReference type="CDD" id="cd04300">
    <property type="entry name" value="GT35_Glycogen_Phosphorylase"/>
    <property type="match status" value="1"/>
</dbReference>
<evidence type="ECO:0000256" key="9">
    <source>
        <dbReference type="ARBA" id="ARBA00022898"/>
    </source>
</evidence>
<dbReference type="PROSITE" id="PS00102">
    <property type="entry name" value="PHOSPHORYLASE"/>
    <property type="match status" value="1"/>
</dbReference>
<keyword evidence="5" id="KW-0963">Cytoplasm</keyword>